<accession>A0A553JQ41</accession>
<gene>
    <name evidence="1" type="ORF">FN961_09340</name>
</gene>
<dbReference type="InterPro" id="IPR026286">
    <property type="entry name" value="MaiA/AMDase"/>
</dbReference>
<dbReference type="PANTHER" id="PTHR40267">
    <property type="entry name" value="BLR3294 PROTEIN"/>
    <property type="match status" value="1"/>
</dbReference>
<name>A0A553JQ41_SHEHA</name>
<dbReference type="Gene3D" id="3.40.50.12500">
    <property type="match status" value="1"/>
</dbReference>
<dbReference type="OrthoDB" id="483160at2"/>
<sequence length="256" mass="27944">MNFEQFNDFEVKLTFEPAPRPQRVHIGLVQLANDHTLETDWSHLLGEQAALFSTRIFKENGMTPEALDSVAASISDGAVLVADGLPMDVMAFACTSASIIIGEQKVSKLLTKGRGDIPTTNPWSAAQAAFKHLQAKRVAVFSPYPTEVNFPLREQLIDAGFDVVAITALGIMDDNIIHKVPLSTFEQGIEILLKDNNVDVIFMSCTSLRAVENIQHLEDKYGVAVVSSNSALFWHSMHLCGQTANCPGYGKLLSGI</sequence>
<organism evidence="1 2">
    <name type="scientific">Shewanella hanedai</name>
    <name type="common">Alteromonas hanedai</name>
    <dbReference type="NCBI Taxonomy" id="25"/>
    <lineage>
        <taxon>Bacteria</taxon>
        <taxon>Pseudomonadati</taxon>
        <taxon>Pseudomonadota</taxon>
        <taxon>Gammaproteobacteria</taxon>
        <taxon>Alteromonadales</taxon>
        <taxon>Shewanellaceae</taxon>
        <taxon>Shewanella</taxon>
    </lineage>
</organism>
<dbReference type="Pfam" id="PF17645">
    <property type="entry name" value="Amdase"/>
    <property type="match status" value="1"/>
</dbReference>
<dbReference type="Proteomes" id="UP000318126">
    <property type="component" value="Unassembled WGS sequence"/>
</dbReference>
<proteinExistence type="predicted"/>
<keyword evidence="2" id="KW-1185">Reference proteome</keyword>
<dbReference type="InterPro" id="IPR053714">
    <property type="entry name" value="Iso_Racemase_Enz_sf"/>
</dbReference>
<evidence type="ECO:0000313" key="2">
    <source>
        <dbReference type="Proteomes" id="UP000318126"/>
    </source>
</evidence>
<dbReference type="EMBL" id="VKGK01000009">
    <property type="protein sequence ID" value="TRY14594.1"/>
    <property type="molecule type" value="Genomic_DNA"/>
</dbReference>
<dbReference type="PIRSF" id="PIRSF015736">
    <property type="entry name" value="MI"/>
    <property type="match status" value="1"/>
</dbReference>
<dbReference type="PANTHER" id="PTHR40267:SF1">
    <property type="entry name" value="BLR3294 PROTEIN"/>
    <property type="match status" value="1"/>
</dbReference>
<dbReference type="RefSeq" id="WP_143564299.1">
    <property type="nucleotide sequence ID" value="NZ_BMPL01000007.1"/>
</dbReference>
<comment type="caution">
    <text evidence="1">The sequence shown here is derived from an EMBL/GenBank/DDBJ whole genome shotgun (WGS) entry which is preliminary data.</text>
</comment>
<dbReference type="AlphaFoldDB" id="A0A553JQ41"/>
<protein>
    <submittedName>
        <fullName evidence="1">Asp/Glu racemase</fullName>
    </submittedName>
</protein>
<evidence type="ECO:0000313" key="1">
    <source>
        <dbReference type="EMBL" id="TRY14594.1"/>
    </source>
</evidence>
<reference evidence="2" key="1">
    <citation type="submission" date="2019-07" db="EMBL/GenBank/DDBJ databases">
        <title>Shewanella sp. YLB-08 draft genomic sequence.</title>
        <authorList>
            <person name="Yu L."/>
        </authorList>
    </citation>
    <scope>NUCLEOTIDE SEQUENCE [LARGE SCALE GENOMIC DNA]</scope>
    <source>
        <strain evidence="2">JCM 20706</strain>
    </source>
</reference>